<reference evidence="1" key="1">
    <citation type="submission" date="2018-05" db="EMBL/GenBank/DDBJ databases">
        <title>Complete Genome Sequence of a Novel Sea Otter Poxvirus.</title>
        <authorList>
            <person name="Jacob J.M."/>
            <person name="Subramaniam K."/>
            <person name="Tu S.-L."/>
            <person name="Nielsen O."/>
            <person name="Tuomi P.A."/>
            <person name="Upton C."/>
            <person name="Waltzek T.B."/>
        </authorList>
    </citation>
    <scope>NUCLEOTIDE SEQUENCE [LARGE SCALE GENOMIC DNA]</scope>
    <source>
        <strain evidence="1">ELK</strain>
    </source>
</reference>
<dbReference type="EMBL" id="MH427217">
    <property type="protein sequence ID" value="AWU47057.1"/>
    <property type="molecule type" value="Genomic_DNA"/>
</dbReference>
<sequence>MEPKSASAIQFIDEIILLLEKGNQTIFSITERLCALLLYLRICDKSYESSNICSVATTVGKTNTMKLCFTGCTIDFLTNSRIAILCLENMSEQRIVVLSNASSVIKSGYTTILKKGDIFVLSTSYDILFEQTSIQMGTTASKYIFVILHKKTDLINPISMSLKPSIIDCNKFLQK</sequence>
<dbReference type="Proteomes" id="UP000249273">
    <property type="component" value="Segment"/>
</dbReference>
<accession>A0A2U9QHK5</accession>
<keyword evidence="2" id="KW-1185">Reference proteome</keyword>
<proteinExistence type="predicted"/>
<organism evidence="1">
    <name type="scientific">Sea otter poxvirus</name>
    <dbReference type="NCBI Taxonomy" id="1416741"/>
    <lineage>
        <taxon>Viruses</taxon>
        <taxon>Varidnaviria</taxon>
        <taxon>Bamfordvirae</taxon>
        <taxon>Nucleocytoviricota</taxon>
        <taxon>Pokkesviricetes</taxon>
        <taxon>Chitovirales</taxon>
        <taxon>Poxviridae</taxon>
        <taxon>Chordopoxvirinae</taxon>
        <taxon>Mustelpoxvirus</taxon>
        <taxon>Mustelpoxvirus seaotterpox</taxon>
        <taxon>Sea otterpox virus</taxon>
    </lineage>
</organism>
<name>A0A2U9QHK5_9POXV</name>
<dbReference type="GeneID" id="36841009"/>
<protein>
    <submittedName>
        <fullName evidence="1">Uncharacterized protein</fullName>
    </submittedName>
</protein>
<evidence type="ECO:0000313" key="1">
    <source>
        <dbReference type="EMBL" id="AWU47057.1"/>
    </source>
</evidence>
<dbReference type="RefSeq" id="YP_009480550.1">
    <property type="nucleotide sequence ID" value="NC_037656.1"/>
</dbReference>
<evidence type="ECO:0000313" key="2">
    <source>
        <dbReference type="Proteomes" id="UP000249273"/>
    </source>
</evidence>
<dbReference type="OrthoDB" id="35322at10239"/>
<gene>
    <name evidence="1" type="primary">SOPV-ELK-012</name>
</gene>
<dbReference type="KEGG" id="vg:36841009"/>